<sequence>MYFGLVPEMISDTILVVEFWKGYILPIQLSLRIVNSCPSFLSDAVRRGYDEVAAAYTAARSTEGPRLDICAQCLDSVGESAQVLDAG</sequence>
<evidence type="ECO:0000313" key="1">
    <source>
        <dbReference type="EMBL" id="SEJ26414.1"/>
    </source>
</evidence>
<dbReference type="STRING" id="1073996.SAMN05444271_13716"/>
<protein>
    <submittedName>
        <fullName evidence="1">Uncharacterized protein</fullName>
    </submittedName>
</protein>
<dbReference type="Proteomes" id="UP000198888">
    <property type="component" value="Unassembled WGS sequence"/>
</dbReference>
<keyword evidence="2" id="KW-1185">Reference proteome</keyword>
<organism evidence="1 2">
    <name type="scientific">Halohasta litchfieldiae</name>
    <dbReference type="NCBI Taxonomy" id="1073996"/>
    <lineage>
        <taxon>Archaea</taxon>
        <taxon>Methanobacteriati</taxon>
        <taxon>Methanobacteriota</taxon>
        <taxon>Stenosarchaea group</taxon>
        <taxon>Halobacteria</taxon>
        <taxon>Halobacteriales</taxon>
        <taxon>Haloferacaceae</taxon>
        <taxon>Halohasta</taxon>
    </lineage>
</organism>
<dbReference type="AlphaFoldDB" id="A0A1H6XFW1"/>
<proteinExistence type="predicted"/>
<gene>
    <name evidence="1" type="ORF">SAMN05444271_13716</name>
</gene>
<name>A0A1H6XFW1_9EURY</name>
<dbReference type="EMBL" id="FNYR01000037">
    <property type="protein sequence ID" value="SEJ26414.1"/>
    <property type="molecule type" value="Genomic_DNA"/>
</dbReference>
<reference evidence="1 2" key="1">
    <citation type="submission" date="2016-10" db="EMBL/GenBank/DDBJ databases">
        <authorList>
            <person name="de Groot N.N."/>
        </authorList>
    </citation>
    <scope>NUCLEOTIDE SEQUENCE [LARGE SCALE GENOMIC DNA]</scope>
    <source>
        <strain evidence="1 2">DSM 22187</strain>
    </source>
</reference>
<evidence type="ECO:0000313" key="2">
    <source>
        <dbReference type="Proteomes" id="UP000198888"/>
    </source>
</evidence>
<accession>A0A1H6XFW1</accession>